<evidence type="ECO:0000313" key="2">
    <source>
        <dbReference type="Proteomes" id="UP000276133"/>
    </source>
</evidence>
<protein>
    <submittedName>
        <fullName evidence="1">Uncharacterized protein</fullName>
    </submittedName>
</protein>
<gene>
    <name evidence="1" type="ORF">BpHYR1_045678</name>
</gene>
<dbReference type="AlphaFoldDB" id="A0A3M7QFW2"/>
<dbReference type="EMBL" id="REGN01006236">
    <property type="protein sequence ID" value="RNA10326.1"/>
    <property type="molecule type" value="Genomic_DNA"/>
</dbReference>
<name>A0A3M7QFW2_BRAPC</name>
<accession>A0A3M7QFW2</accession>
<sequence length="190" mass="21533">MSPLSVMSFLPKSNSSRLTKPKLFARSTPPITPALFPEYLNTVRLGSLARAIDTSLVPSDPIAFSERSIIVKWDNSVRVVQSACTSLISHIEFPPMCSTCSSVIFPIKLGRWTFFSRQRSLFERLRTFRFLSFEIALKNELLDLSMVSIRVACIFWQNKKLVKVFAKLSFSKLSSFSNEVLKPTALFNPM</sequence>
<reference evidence="1 2" key="1">
    <citation type="journal article" date="2018" name="Sci. Rep.">
        <title>Genomic signatures of local adaptation to the degree of environmental predictability in rotifers.</title>
        <authorList>
            <person name="Franch-Gras L."/>
            <person name="Hahn C."/>
            <person name="Garcia-Roger E.M."/>
            <person name="Carmona M.J."/>
            <person name="Serra M."/>
            <person name="Gomez A."/>
        </authorList>
    </citation>
    <scope>NUCLEOTIDE SEQUENCE [LARGE SCALE GENOMIC DNA]</scope>
    <source>
        <strain evidence="1">HYR1</strain>
    </source>
</reference>
<comment type="caution">
    <text evidence="1">The sequence shown here is derived from an EMBL/GenBank/DDBJ whole genome shotgun (WGS) entry which is preliminary data.</text>
</comment>
<proteinExistence type="predicted"/>
<organism evidence="1 2">
    <name type="scientific">Brachionus plicatilis</name>
    <name type="common">Marine rotifer</name>
    <name type="synonym">Brachionus muelleri</name>
    <dbReference type="NCBI Taxonomy" id="10195"/>
    <lineage>
        <taxon>Eukaryota</taxon>
        <taxon>Metazoa</taxon>
        <taxon>Spiralia</taxon>
        <taxon>Gnathifera</taxon>
        <taxon>Rotifera</taxon>
        <taxon>Eurotatoria</taxon>
        <taxon>Monogononta</taxon>
        <taxon>Pseudotrocha</taxon>
        <taxon>Ploima</taxon>
        <taxon>Brachionidae</taxon>
        <taxon>Brachionus</taxon>
    </lineage>
</organism>
<dbReference type="Proteomes" id="UP000276133">
    <property type="component" value="Unassembled WGS sequence"/>
</dbReference>
<keyword evidence="2" id="KW-1185">Reference proteome</keyword>
<evidence type="ECO:0000313" key="1">
    <source>
        <dbReference type="EMBL" id="RNA10326.1"/>
    </source>
</evidence>